<dbReference type="Gene3D" id="3.20.20.140">
    <property type="entry name" value="Metal-dependent hydrolases"/>
    <property type="match status" value="1"/>
</dbReference>
<dbReference type="InterPro" id="IPR003141">
    <property type="entry name" value="Pol/His_phosphatase_N"/>
</dbReference>
<dbReference type="Pfam" id="PF02811">
    <property type="entry name" value="PHP"/>
    <property type="match status" value="1"/>
</dbReference>
<dbReference type="InterPro" id="IPR052018">
    <property type="entry name" value="PHP_domain"/>
</dbReference>
<keyword evidence="3" id="KW-1185">Reference proteome</keyword>
<evidence type="ECO:0000313" key="2">
    <source>
        <dbReference type="EMBL" id="KKW66881.1"/>
    </source>
</evidence>
<reference evidence="2 3" key="1">
    <citation type="submission" date="2015-05" db="EMBL/GenBank/DDBJ databases">
        <title>Draft genome sequence of Lampropedia sp. CT6, isolated from the microbial mat of a hot water spring, located at Manikaran, India.</title>
        <authorList>
            <person name="Tripathi C."/>
            <person name="Rani P."/>
            <person name="Mahato N.K."/>
            <person name="Lal R."/>
        </authorList>
    </citation>
    <scope>NUCLEOTIDE SEQUENCE [LARGE SCALE GENOMIC DNA]</scope>
    <source>
        <strain evidence="2 3">CT6</strain>
    </source>
</reference>
<dbReference type="InterPro" id="IPR016195">
    <property type="entry name" value="Pol/histidinol_Pase-like"/>
</dbReference>
<dbReference type="EMBL" id="LBNQ01000041">
    <property type="protein sequence ID" value="KKW66881.1"/>
    <property type="molecule type" value="Genomic_DNA"/>
</dbReference>
<accession>A0A0U1PWL5</accession>
<name>A0A0U1PWL5_9BURK</name>
<gene>
    <name evidence="2" type="ORF">AAV94_14275</name>
</gene>
<dbReference type="CDD" id="cd07438">
    <property type="entry name" value="PHP_HisPPase_AMP"/>
    <property type="match status" value="1"/>
</dbReference>
<evidence type="ECO:0000313" key="3">
    <source>
        <dbReference type="Proteomes" id="UP000050580"/>
    </source>
</evidence>
<comment type="caution">
    <text evidence="2">The sequence shown here is derived from an EMBL/GenBank/DDBJ whole genome shotgun (WGS) entry which is preliminary data.</text>
</comment>
<dbReference type="PATRIC" id="fig|1610491.3.peg.3028"/>
<dbReference type="GO" id="GO:0035312">
    <property type="term" value="F:5'-3' DNA exonuclease activity"/>
    <property type="evidence" value="ECO:0007669"/>
    <property type="project" value="TreeGrafter"/>
</dbReference>
<organism evidence="2 3">
    <name type="scientific">Lampropedia cohaerens</name>
    <dbReference type="NCBI Taxonomy" id="1610491"/>
    <lineage>
        <taxon>Bacteria</taxon>
        <taxon>Pseudomonadati</taxon>
        <taxon>Pseudomonadota</taxon>
        <taxon>Betaproteobacteria</taxon>
        <taxon>Burkholderiales</taxon>
        <taxon>Comamonadaceae</taxon>
        <taxon>Lampropedia</taxon>
    </lineage>
</organism>
<dbReference type="Gene3D" id="1.10.150.650">
    <property type="match status" value="1"/>
</dbReference>
<dbReference type="SMART" id="SM00481">
    <property type="entry name" value="POLIIIAc"/>
    <property type="match status" value="1"/>
</dbReference>
<dbReference type="RefSeq" id="WP_046742855.1">
    <property type="nucleotide sequence ID" value="NZ_LBNQ01000041.1"/>
</dbReference>
<evidence type="ECO:0000259" key="1">
    <source>
        <dbReference type="SMART" id="SM00481"/>
    </source>
</evidence>
<dbReference type="InterPro" id="IPR004013">
    <property type="entry name" value="PHP_dom"/>
</dbReference>
<dbReference type="GO" id="GO:0004534">
    <property type="term" value="F:5'-3' RNA exonuclease activity"/>
    <property type="evidence" value="ECO:0007669"/>
    <property type="project" value="TreeGrafter"/>
</dbReference>
<protein>
    <recommendedName>
        <fullName evidence="1">Polymerase/histidinol phosphatase N-terminal domain-containing protein</fullName>
    </recommendedName>
</protein>
<dbReference type="PANTHER" id="PTHR42924:SF3">
    <property type="entry name" value="POLYMERASE_HISTIDINOL PHOSPHATASE N-TERMINAL DOMAIN-CONTAINING PROTEIN"/>
    <property type="match status" value="1"/>
</dbReference>
<proteinExistence type="predicted"/>
<dbReference type="SUPFAM" id="SSF89550">
    <property type="entry name" value="PHP domain-like"/>
    <property type="match status" value="1"/>
</dbReference>
<dbReference type="PANTHER" id="PTHR42924">
    <property type="entry name" value="EXONUCLEASE"/>
    <property type="match status" value="1"/>
</dbReference>
<dbReference type="STRING" id="1610491.AAV94_14275"/>
<dbReference type="Proteomes" id="UP000050580">
    <property type="component" value="Unassembled WGS sequence"/>
</dbReference>
<dbReference type="OrthoDB" id="9804333at2"/>
<sequence>MRDVEPSPAACAGGCTINADLHSHSTASDGLLTPAAVAQRAHANGAAMWALTDHDTLAGQAQAAAQAALCGMRYVYGVEISAVALDTPIHIVGLNMRTDCAALHALLAANRAARERRAQEIHRRLARLGFRGALSGAREQAGATEVLARPHFARYLVASGQLPSVQIAFERLLGDGKPCDVPVLWAQGEAAIAAIKAAGGVAVLAHPLAYRLTREQMHALVDWFAFAGGHALEVVSGSWEQPGDIDSLVQLAKKHGLSASGGSDFHGGAEAKVDVGCARPIPPGILPVWQHWS</sequence>
<feature type="domain" description="Polymerase/histidinol phosphatase N-terminal" evidence="1">
    <location>
        <begin position="19"/>
        <end position="84"/>
    </location>
</feature>
<dbReference type="AlphaFoldDB" id="A0A0U1PWL5"/>